<evidence type="ECO:0000313" key="2">
    <source>
        <dbReference type="Proteomes" id="UP000053647"/>
    </source>
</evidence>
<evidence type="ECO:0000313" key="1">
    <source>
        <dbReference type="EMBL" id="KIJ09170.1"/>
    </source>
</evidence>
<organism evidence="1 2">
    <name type="scientific">Paxillus involutus ATCC 200175</name>
    <dbReference type="NCBI Taxonomy" id="664439"/>
    <lineage>
        <taxon>Eukaryota</taxon>
        <taxon>Fungi</taxon>
        <taxon>Dikarya</taxon>
        <taxon>Basidiomycota</taxon>
        <taxon>Agaricomycotina</taxon>
        <taxon>Agaricomycetes</taxon>
        <taxon>Agaricomycetidae</taxon>
        <taxon>Boletales</taxon>
        <taxon>Paxilineae</taxon>
        <taxon>Paxillaceae</taxon>
        <taxon>Paxillus</taxon>
    </lineage>
</organism>
<accession>A0A0C9T0L3</accession>
<reference evidence="1 2" key="1">
    <citation type="submission" date="2014-06" db="EMBL/GenBank/DDBJ databases">
        <authorList>
            <consortium name="DOE Joint Genome Institute"/>
            <person name="Kuo A."/>
            <person name="Kohler A."/>
            <person name="Nagy L.G."/>
            <person name="Floudas D."/>
            <person name="Copeland A."/>
            <person name="Barry K.W."/>
            <person name="Cichocki N."/>
            <person name="Veneault-Fourrey C."/>
            <person name="LaButti K."/>
            <person name="Lindquist E.A."/>
            <person name="Lipzen A."/>
            <person name="Lundell T."/>
            <person name="Morin E."/>
            <person name="Murat C."/>
            <person name="Sun H."/>
            <person name="Tunlid A."/>
            <person name="Henrissat B."/>
            <person name="Grigoriev I.V."/>
            <person name="Hibbett D.S."/>
            <person name="Martin F."/>
            <person name="Nordberg H.P."/>
            <person name="Cantor M.N."/>
            <person name="Hua S.X."/>
        </authorList>
    </citation>
    <scope>NUCLEOTIDE SEQUENCE [LARGE SCALE GENOMIC DNA]</scope>
    <source>
        <strain evidence="1 2">ATCC 200175</strain>
    </source>
</reference>
<dbReference type="AlphaFoldDB" id="A0A0C9T0L3"/>
<sequence>MTWDSIPDDTMAALDSLDRTHERLMSKVDALYSSLNVCNKFPELDGISLDFVHILLLACDLTINKNSADWAPKQTTSVDGMALSLRRWNLRSEFLQTQFSSLLYDNAMSTSCLCPSLSGHNPQISLHWVNAMTVELSDTAPEEVNVDLDHVLGLPDGTSNPENQLLVDYLTEDPPGPIDKEEGDVQPAQVMVTVEIIWEIPEHISVNMTPAPVPSQYPIVWGYFGHKTPCSEGWVPTTEI</sequence>
<dbReference type="EMBL" id="KN819496">
    <property type="protein sequence ID" value="KIJ09170.1"/>
    <property type="molecule type" value="Genomic_DNA"/>
</dbReference>
<protein>
    <submittedName>
        <fullName evidence="1">Uncharacterized protein</fullName>
    </submittedName>
</protein>
<keyword evidence="2" id="KW-1185">Reference proteome</keyword>
<dbReference type="HOGENOM" id="CLU_1156709_0_0_1"/>
<proteinExistence type="predicted"/>
<dbReference type="Proteomes" id="UP000053647">
    <property type="component" value="Unassembled WGS sequence"/>
</dbReference>
<name>A0A0C9T0L3_PAXIN</name>
<reference evidence="2" key="2">
    <citation type="submission" date="2015-01" db="EMBL/GenBank/DDBJ databases">
        <title>Evolutionary Origins and Diversification of the Mycorrhizal Mutualists.</title>
        <authorList>
            <consortium name="DOE Joint Genome Institute"/>
            <consortium name="Mycorrhizal Genomics Consortium"/>
            <person name="Kohler A."/>
            <person name="Kuo A."/>
            <person name="Nagy L.G."/>
            <person name="Floudas D."/>
            <person name="Copeland A."/>
            <person name="Barry K.W."/>
            <person name="Cichocki N."/>
            <person name="Veneault-Fourrey C."/>
            <person name="LaButti K."/>
            <person name="Lindquist E.A."/>
            <person name="Lipzen A."/>
            <person name="Lundell T."/>
            <person name="Morin E."/>
            <person name="Murat C."/>
            <person name="Riley R."/>
            <person name="Ohm R."/>
            <person name="Sun H."/>
            <person name="Tunlid A."/>
            <person name="Henrissat B."/>
            <person name="Grigoriev I.V."/>
            <person name="Hibbett D.S."/>
            <person name="Martin F."/>
        </authorList>
    </citation>
    <scope>NUCLEOTIDE SEQUENCE [LARGE SCALE GENOMIC DNA]</scope>
    <source>
        <strain evidence="2">ATCC 200175</strain>
    </source>
</reference>
<gene>
    <name evidence="1" type="ORF">PAXINDRAFT_17732</name>
</gene>